<protein>
    <submittedName>
        <fullName evidence="2">Uncharacterized protein</fullName>
    </submittedName>
</protein>
<dbReference type="AlphaFoldDB" id="A0A819YKM9"/>
<evidence type="ECO:0000313" key="2">
    <source>
        <dbReference type="EMBL" id="CAF4158392.1"/>
    </source>
</evidence>
<proteinExistence type="predicted"/>
<feature type="compositionally biased region" description="Polar residues" evidence="1">
    <location>
        <begin position="29"/>
        <end position="38"/>
    </location>
</feature>
<evidence type="ECO:0000256" key="1">
    <source>
        <dbReference type="SAM" id="MobiDB-lite"/>
    </source>
</evidence>
<comment type="caution">
    <text evidence="2">The sequence shown here is derived from an EMBL/GenBank/DDBJ whole genome shotgun (WGS) entry which is preliminary data.</text>
</comment>
<accession>A0A819YKM9</accession>
<gene>
    <name evidence="2" type="ORF">OVN521_LOCUS23993</name>
</gene>
<keyword evidence="3" id="KW-1185">Reference proteome</keyword>
<organism evidence="2 3">
    <name type="scientific">Rotaria magnacalcarata</name>
    <dbReference type="NCBI Taxonomy" id="392030"/>
    <lineage>
        <taxon>Eukaryota</taxon>
        <taxon>Metazoa</taxon>
        <taxon>Spiralia</taxon>
        <taxon>Gnathifera</taxon>
        <taxon>Rotifera</taxon>
        <taxon>Eurotatoria</taxon>
        <taxon>Bdelloidea</taxon>
        <taxon>Philodinida</taxon>
        <taxon>Philodinidae</taxon>
        <taxon>Rotaria</taxon>
    </lineage>
</organism>
<reference evidence="2" key="1">
    <citation type="submission" date="2021-02" db="EMBL/GenBank/DDBJ databases">
        <authorList>
            <person name="Nowell W R."/>
        </authorList>
    </citation>
    <scope>NUCLEOTIDE SEQUENCE</scope>
</reference>
<sequence length="70" mass="7746">MLEAQKKLVHIHDLFPATTRDATVAVTGPNGNRSTGNRPNRLPFGPVTGGTVTVWTGYRWNGYRLDRLPV</sequence>
<dbReference type="EMBL" id="CAJOBG010005584">
    <property type="protein sequence ID" value="CAF4158392.1"/>
    <property type="molecule type" value="Genomic_DNA"/>
</dbReference>
<feature type="region of interest" description="Disordered" evidence="1">
    <location>
        <begin position="24"/>
        <end position="46"/>
    </location>
</feature>
<evidence type="ECO:0000313" key="3">
    <source>
        <dbReference type="Proteomes" id="UP000663866"/>
    </source>
</evidence>
<feature type="non-terminal residue" evidence="2">
    <location>
        <position position="70"/>
    </location>
</feature>
<dbReference type="Proteomes" id="UP000663866">
    <property type="component" value="Unassembled WGS sequence"/>
</dbReference>
<name>A0A819YKM9_9BILA</name>